<dbReference type="RefSeq" id="WP_244406958.1">
    <property type="nucleotide sequence ID" value="NZ_AP025637.1"/>
</dbReference>
<dbReference type="InterPro" id="IPR029044">
    <property type="entry name" value="Nucleotide-diphossugar_trans"/>
</dbReference>
<keyword evidence="2" id="KW-1185">Reference proteome</keyword>
<protein>
    <submittedName>
        <fullName evidence="1">Uncharacterized protein</fullName>
    </submittedName>
</protein>
<evidence type="ECO:0000313" key="2">
    <source>
        <dbReference type="Proteomes" id="UP000831327"/>
    </source>
</evidence>
<accession>A0ABM7Y4J2</accession>
<dbReference type="EMBL" id="AP025637">
    <property type="protein sequence ID" value="BDG72771.1"/>
    <property type="molecule type" value="Genomic_DNA"/>
</dbReference>
<gene>
    <name evidence="1" type="ORF">Rmf_27000</name>
</gene>
<sequence>MKPTASAESTPFAIATATDAAMEELAIGLCQSLGPAARELTVIDIGMTPAARHWFAGQGVRVIVPPAPAVAPRAHDRAYFAAMYLRPRLPRMLGAGMVLWIDADCWVQDGAAIDEFRRAALAAPAGVAACAMIDPDYDACIANLVGDQDWYRGLYRELFGEQVAAFMYGRAVLSSGVFCARADAPFWAAWDAHVRHVYDVLRPAGDLGHMAEQCAFNRVLHEAGGFALLRSEDNFHCHGATMERRGSRVVVERSGRAPRIVHLSDFRGMEQRYRAQGLLFDPAAAPTAEATSPFQAALLDEVAALRGARSRLEAQVDTLQGMMAARDAALAAAQAARAQQDAAMAALRVADAAQQADLTALRASLSWRVTAPLRVLRGAIAATAGRWPRALPLLRNRLAWRR</sequence>
<organism evidence="1 2">
    <name type="scientific">Roseomonas fluvialis</name>
    <dbReference type="NCBI Taxonomy" id="1750527"/>
    <lineage>
        <taxon>Bacteria</taxon>
        <taxon>Pseudomonadati</taxon>
        <taxon>Pseudomonadota</taxon>
        <taxon>Alphaproteobacteria</taxon>
        <taxon>Acetobacterales</taxon>
        <taxon>Roseomonadaceae</taxon>
        <taxon>Roseomonas</taxon>
    </lineage>
</organism>
<reference evidence="1 2" key="1">
    <citation type="journal article" date="2016" name="Microbes Environ.">
        <title>Phylogenetically diverse aerobic anoxygenic phototrophic bacteria isolated from epilithic biofilms in Tama river, Japan.</title>
        <authorList>
            <person name="Hirose S."/>
            <person name="Matsuura K."/>
            <person name="Haruta S."/>
        </authorList>
    </citation>
    <scope>NUCLEOTIDE SEQUENCE [LARGE SCALE GENOMIC DNA]</scope>
    <source>
        <strain evidence="1 2">S08</strain>
    </source>
</reference>
<evidence type="ECO:0000313" key="1">
    <source>
        <dbReference type="EMBL" id="BDG72771.1"/>
    </source>
</evidence>
<name>A0ABM7Y4J2_9PROT</name>
<dbReference type="Proteomes" id="UP000831327">
    <property type="component" value="Chromosome"/>
</dbReference>
<dbReference type="SUPFAM" id="SSF53448">
    <property type="entry name" value="Nucleotide-diphospho-sugar transferases"/>
    <property type="match status" value="1"/>
</dbReference>
<proteinExistence type="predicted"/>